<dbReference type="GO" id="GO:0016788">
    <property type="term" value="F:hydrolase activity, acting on ester bonds"/>
    <property type="evidence" value="ECO:0007669"/>
    <property type="project" value="InterPro"/>
</dbReference>
<dbReference type="InterPro" id="IPR001130">
    <property type="entry name" value="TatD-like"/>
</dbReference>
<keyword evidence="3 6" id="KW-0378">Hydrolase</keyword>
<reference evidence="6 7" key="1">
    <citation type="submission" date="2016-10" db="EMBL/GenBank/DDBJ databases">
        <authorList>
            <person name="de Groot N.N."/>
        </authorList>
    </citation>
    <scope>NUCLEOTIDE SEQUENCE [LARGE SCALE GENOMIC DNA]</scope>
    <source>
        <strain evidence="6">MBHS1</strain>
    </source>
</reference>
<name>A0A1H6FF76_9GAMM</name>
<dbReference type="PIRSF" id="PIRSF005902">
    <property type="entry name" value="DNase_TatD"/>
    <property type="match status" value="1"/>
</dbReference>
<dbReference type="InterPro" id="IPR015991">
    <property type="entry name" value="TatD/YcfH-like"/>
</dbReference>
<dbReference type="Gene3D" id="3.20.20.140">
    <property type="entry name" value="Metal-dependent hydrolases"/>
    <property type="match status" value="1"/>
</dbReference>
<dbReference type="OrthoDB" id="9810005at2"/>
<evidence type="ECO:0000313" key="6">
    <source>
        <dbReference type="EMBL" id="SEH07695.1"/>
    </source>
</evidence>
<feature type="binding site" evidence="4">
    <location>
        <position position="150"/>
    </location>
    <ligand>
        <name>a divalent metal cation</name>
        <dbReference type="ChEBI" id="CHEBI:60240"/>
        <label>2</label>
    </ligand>
</feature>
<feature type="binding site" evidence="4">
    <location>
        <position position="200"/>
    </location>
    <ligand>
        <name>a divalent metal cation</name>
        <dbReference type="ChEBI" id="CHEBI:60240"/>
        <label>1</label>
    </ligand>
</feature>
<dbReference type="PROSITE" id="PS01091">
    <property type="entry name" value="TATD_3"/>
    <property type="match status" value="1"/>
</dbReference>
<dbReference type="SUPFAM" id="SSF51556">
    <property type="entry name" value="Metallo-dependent hydrolases"/>
    <property type="match status" value="1"/>
</dbReference>
<evidence type="ECO:0000256" key="1">
    <source>
        <dbReference type="ARBA" id="ARBA00009275"/>
    </source>
</evidence>
<dbReference type="Proteomes" id="UP000236724">
    <property type="component" value="Unassembled WGS sequence"/>
</dbReference>
<evidence type="ECO:0000313" key="7">
    <source>
        <dbReference type="Proteomes" id="UP000236724"/>
    </source>
</evidence>
<dbReference type="EMBL" id="FMSV02000511">
    <property type="protein sequence ID" value="SEH06897.1"/>
    <property type="molecule type" value="Genomic_DNA"/>
</dbReference>
<evidence type="ECO:0000313" key="5">
    <source>
        <dbReference type="EMBL" id="SEH06897.1"/>
    </source>
</evidence>
<dbReference type="PANTHER" id="PTHR46124">
    <property type="entry name" value="D-AMINOACYL-TRNA DEACYLASE"/>
    <property type="match status" value="1"/>
</dbReference>
<organism evidence="6 7">
    <name type="scientific">Candidatus Venteria ishoeyi</name>
    <dbReference type="NCBI Taxonomy" id="1899563"/>
    <lineage>
        <taxon>Bacteria</taxon>
        <taxon>Pseudomonadati</taxon>
        <taxon>Pseudomonadota</taxon>
        <taxon>Gammaproteobacteria</taxon>
        <taxon>Thiotrichales</taxon>
        <taxon>Thiotrichaceae</taxon>
        <taxon>Venteria</taxon>
    </lineage>
</organism>
<dbReference type="NCBIfam" id="TIGR00010">
    <property type="entry name" value="YchF/TatD family DNA exonuclease"/>
    <property type="match status" value="1"/>
</dbReference>
<dbReference type="AlphaFoldDB" id="A0A1H6FF76"/>
<sequence length="257" mass="28582">MLIDSHCHLNLSDQNIEQLVSFAEKQGIDAILNVSVDMDSFPDILATATTYENVFASVGVHPNTEEANPVTESALIEAAQHDKVIAIGETGLDYHYNQGDMDWQHERFRVHIRAAKACNKPLIIHCREAPADVIRILQEENAQTCGGVMHCFVEDMDTAQAAMDLGFYISFSGIVTFKNAKALQAVAKQVPQDRILVETDAPWLAPTPYRGKPNQPAYVLHVAKFLADLRGEDFETLAKATTNNFFRLFKPPTVSIR</sequence>
<dbReference type="PROSITE" id="PS01137">
    <property type="entry name" value="TATD_1"/>
    <property type="match status" value="1"/>
</dbReference>
<dbReference type="CDD" id="cd01310">
    <property type="entry name" value="TatD_DNAse"/>
    <property type="match status" value="1"/>
</dbReference>
<protein>
    <submittedName>
        <fullName evidence="6">Putative deoxyribonuclease YcfH</fullName>
        <ecNumber evidence="6">3.1.21.-</ecNumber>
    </submittedName>
</protein>
<feature type="binding site" evidence="4">
    <location>
        <position position="89"/>
    </location>
    <ligand>
        <name>a divalent metal cation</name>
        <dbReference type="ChEBI" id="CHEBI:60240"/>
        <label>1</label>
    </ligand>
</feature>
<dbReference type="InterPro" id="IPR018228">
    <property type="entry name" value="DNase_TatD-rel_CS"/>
</dbReference>
<feature type="binding site" evidence="4">
    <location>
        <position position="8"/>
    </location>
    <ligand>
        <name>a divalent metal cation</name>
        <dbReference type="ChEBI" id="CHEBI:60240"/>
        <label>1</label>
    </ligand>
</feature>
<dbReference type="GO" id="GO:0004536">
    <property type="term" value="F:DNA nuclease activity"/>
    <property type="evidence" value="ECO:0007669"/>
    <property type="project" value="InterPro"/>
</dbReference>
<dbReference type="EMBL" id="FMSV02000539">
    <property type="protein sequence ID" value="SEH07695.1"/>
    <property type="molecule type" value="Genomic_DNA"/>
</dbReference>
<keyword evidence="2 4" id="KW-0479">Metal-binding</keyword>
<evidence type="ECO:0000256" key="4">
    <source>
        <dbReference type="PIRSR" id="PIRSR005902-1"/>
    </source>
</evidence>
<dbReference type="EC" id="3.1.21.-" evidence="6"/>
<dbReference type="InterPro" id="IPR032466">
    <property type="entry name" value="Metal_Hydrolase"/>
</dbReference>
<evidence type="ECO:0000256" key="2">
    <source>
        <dbReference type="ARBA" id="ARBA00022723"/>
    </source>
</evidence>
<comment type="similarity">
    <text evidence="1">Belongs to the metallo-dependent hydrolases superfamily. TatD-type hydrolase family.</text>
</comment>
<dbReference type="Pfam" id="PF01026">
    <property type="entry name" value="TatD_DNase"/>
    <property type="match status" value="1"/>
</dbReference>
<proteinExistence type="inferred from homology"/>
<dbReference type="FunFam" id="3.20.20.140:FF:000005">
    <property type="entry name" value="TatD family hydrolase"/>
    <property type="match status" value="1"/>
</dbReference>
<dbReference type="PANTHER" id="PTHR46124:SF2">
    <property type="entry name" value="D-AMINOACYL-TRNA DEACYLASE"/>
    <property type="match status" value="1"/>
</dbReference>
<dbReference type="GO" id="GO:0046872">
    <property type="term" value="F:metal ion binding"/>
    <property type="evidence" value="ECO:0007669"/>
    <property type="project" value="UniProtKB-KW"/>
</dbReference>
<dbReference type="GO" id="GO:0005829">
    <property type="term" value="C:cytosol"/>
    <property type="evidence" value="ECO:0007669"/>
    <property type="project" value="TreeGrafter"/>
</dbReference>
<accession>A0A1H6FF76</accession>
<feature type="binding site" evidence="4">
    <location>
        <position position="125"/>
    </location>
    <ligand>
        <name>a divalent metal cation</name>
        <dbReference type="ChEBI" id="CHEBI:60240"/>
        <label>2</label>
    </ligand>
</feature>
<dbReference type="RefSeq" id="WP_103920615.1">
    <property type="nucleotide sequence ID" value="NZ_FMSV02000511.1"/>
</dbReference>
<feature type="binding site" evidence="4">
    <location>
        <position position="6"/>
    </location>
    <ligand>
        <name>a divalent metal cation</name>
        <dbReference type="ChEBI" id="CHEBI:60240"/>
        <label>1</label>
    </ligand>
</feature>
<keyword evidence="7" id="KW-1185">Reference proteome</keyword>
<evidence type="ECO:0000256" key="3">
    <source>
        <dbReference type="ARBA" id="ARBA00022801"/>
    </source>
</evidence>
<gene>
    <name evidence="6" type="primary">ycfH_2</name>
    <name evidence="5" type="synonym">ycfH_1</name>
    <name evidence="5" type="ORF">MBHS_02763</name>
    <name evidence="6" type="ORF">MBHS_03580</name>
</gene>